<feature type="transmembrane region" description="Helical" evidence="7">
    <location>
        <begin position="170"/>
        <end position="188"/>
    </location>
</feature>
<evidence type="ECO:0000313" key="9">
    <source>
        <dbReference type="Proteomes" id="UP001241747"/>
    </source>
</evidence>
<feature type="transmembrane region" description="Helical" evidence="7">
    <location>
        <begin position="72"/>
        <end position="94"/>
    </location>
</feature>
<keyword evidence="5 7" id="KW-1133">Transmembrane helix</keyword>
<evidence type="ECO:0000256" key="5">
    <source>
        <dbReference type="ARBA" id="ARBA00022989"/>
    </source>
</evidence>
<evidence type="ECO:0000256" key="3">
    <source>
        <dbReference type="ARBA" id="ARBA00022692"/>
    </source>
</evidence>
<dbReference type="PANTHER" id="PTHR11706:SF33">
    <property type="entry name" value="NATURAL RESISTANCE-ASSOCIATED MACROPHAGE PROTEIN 2"/>
    <property type="match status" value="1"/>
</dbReference>
<keyword evidence="4" id="KW-0769">Symport</keyword>
<comment type="subcellular location">
    <subcellularLocation>
        <location evidence="1">Membrane</location>
        <topology evidence="1">Multi-pass membrane protein</topology>
    </subcellularLocation>
</comment>
<dbReference type="Pfam" id="PF01566">
    <property type="entry name" value="Nramp"/>
    <property type="match status" value="1"/>
</dbReference>
<sequence length="221" mass="23483">MGPGLVVTLADTDAGSLITAAQSGAQWGYALLSAQIILIPIVYMVRELTIRLGAVTGKGHGELIEAHFGRGWAWLSVSTLLIACTGAIICEMSGVAGVGLMWGIPMWVSCGAVTAFLLIVAVTGSYLRVERVAIAVGLFELVFLVAMVMSAPQPAQVMAGLTTFPIDNSYYLVLVAANIGAVVMPWISSTSSPRWWIRASASRTSRARAGTRRSARWSPNW</sequence>
<organism evidence="8 9">
    <name type="scientific">Xanthobacter agilis</name>
    <dbReference type="NCBI Taxonomy" id="47492"/>
    <lineage>
        <taxon>Bacteria</taxon>
        <taxon>Pseudomonadati</taxon>
        <taxon>Pseudomonadota</taxon>
        <taxon>Alphaproteobacteria</taxon>
        <taxon>Hyphomicrobiales</taxon>
        <taxon>Xanthobacteraceae</taxon>
        <taxon>Xanthobacter</taxon>
    </lineage>
</organism>
<dbReference type="EMBL" id="JAUSVY010000017">
    <property type="protein sequence ID" value="MDQ0507367.1"/>
    <property type="molecule type" value="Genomic_DNA"/>
</dbReference>
<feature type="transmembrane region" description="Helical" evidence="7">
    <location>
        <begin position="132"/>
        <end position="150"/>
    </location>
</feature>
<keyword evidence="2" id="KW-0813">Transport</keyword>
<evidence type="ECO:0000256" key="4">
    <source>
        <dbReference type="ARBA" id="ARBA00022847"/>
    </source>
</evidence>
<evidence type="ECO:0000256" key="7">
    <source>
        <dbReference type="SAM" id="Phobius"/>
    </source>
</evidence>
<gene>
    <name evidence="8" type="ORF">QOZ94_004190</name>
</gene>
<evidence type="ECO:0000256" key="2">
    <source>
        <dbReference type="ARBA" id="ARBA00022448"/>
    </source>
</evidence>
<proteinExistence type="predicted"/>
<dbReference type="PANTHER" id="PTHR11706">
    <property type="entry name" value="SOLUTE CARRIER PROTEIN FAMILY 11 MEMBER"/>
    <property type="match status" value="1"/>
</dbReference>
<keyword evidence="6 7" id="KW-0472">Membrane</keyword>
<keyword evidence="3 7" id="KW-0812">Transmembrane</keyword>
<keyword evidence="9" id="KW-1185">Reference proteome</keyword>
<reference evidence="8 9" key="1">
    <citation type="submission" date="2023-07" db="EMBL/GenBank/DDBJ databases">
        <title>Genomic Encyclopedia of Type Strains, Phase IV (KMG-IV): sequencing the most valuable type-strain genomes for metagenomic binning, comparative biology and taxonomic classification.</title>
        <authorList>
            <person name="Goeker M."/>
        </authorList>
    </citation>
    <scope>NUCLEOTIDE SEQUENCE [LARGE SCALE GENOMIC DNA]</scope>
    <source>
        <strain evidence="8 9">DSM 3770</strain>
    </source>
</reference>
<dbReference type="Proteomes" id="UP001241747">
    <property type="component" value="Unassembled WGS sequence"/>
</dbReference>
<evidence type="ECO:0000256" key="1">
    <source>
        <dbReference type="ARBA" id="ARBA00004141"/>
    </source>
</evidence>
<protein>
    <submittedName>
        <fullName evidence="8">NRAMP (Natural resistance-associated macrophage protein)-like metal ion transporter</fullName>
    </submittedName>
</protein>
<accession>A0ABU0LJP8</accession>
<feature type="transmembrane region" description="Helical" evidence="7">
    <location>
        <begin position="27"/>
        <end position="45"/>
    </location>
</feature>
<comment type="caution">
    <text evidence="8">The sequence shown here is derived from an EMBL/GenBank/DDBJ whole genome shotgun (WGS) entry which is preliminary data.</text>
</comment>
<evidence type="ECO:0000256" key="6">
    <source>
        <dbReference type="ARBA" id="ARBA00023136"/>
    </source>
</evidence>
<feature type="transmembrane region" description="Helical" evidence="7">
    <location>
        <begin position="100"/>
        <end position="120"/>
    </location>
</feature>
<dbReference type="InterPro" id="IPR001046">
    <property type="entry name" value="NRAMP_fam"/>
</dbReference>
<evidence type="ECO:0000313" key="8">
    <source>
        <dbReference type="EMBL" id="MDQ0507367.1"/>
    </source>
</evidence>
<name>A0ABU0LJP8_XANAG</name>